<evidence type="ECO:0000256" key="3">
    <source>
        <dbReference type="ARBA" id="ARBA00023014"/>
    </source>
</evidence>
<dbReference type="AlphaFoldDB" id="A0AAU9EUG7"/>
<keyword evidence="6" id="KW-1185">Reference proteome</keyword>
<keyword evidence="1" id="KW-0479">Metal-binding</keyword>
<dbReference type="GO" id="GO:0051536">
    <property type="term" value="F:iron-sulfur cluster binding"/>
    <property type="evidence" value="ECO:0007669"/>
    <property type="project" value="UniProtKB-KW"/>
</dbReference>
<dbReference type="Gene3D" id="3.30.70.20">
    <property type="match status" value="1"/>
</dbReference>
<keyword evidence="3" id="KW-0411">Iron-sulfur</keyword>
<dbReference type="Proteomes" id="UP001321786">
    <property type="component" value="Chromosome"/>
</dbReference>
<keyword evidence="2" id="KW-0408">Iron</keyword>
<dbReference type="EMBL" id="AP028654">
    <property type="protein sequence ID" value="BEP28715.1"/>
    <property type="molecule type" value="Genomic_DNA"/>
</dbReference>
<dbReference type="PANTHER" id="PTHR43122">
    <property type="entry name" value="FERREDOXIN SUBUNIT OF PYRUVATE:FLAVODOXIN OXIDOREDUCTASE-RELATED"/>
    <property type="match status" value="1"/>
</dbReference>
<dbReference type="InterPro" id="IPR007160">
    <property type="entry name" value="DUF362"/>
</dbReference>
<evidence type="ECO:0000313" key="5">
    <source>
        <dbReference type="EMBL" id="BEP28715.1"/>
    </source>
</evidence>
<dbReference type="Pfam" id="PF13237">
    <property type="entry name" value="Fer4_10"/>
    <property type="match status" value="1"/>
</dbReference>
<sequence>MNKVSIVKCKDYFYDDVKNSLVRSIKNIGGLNKYLNDGDKILLKVNLLMKKSPDKATTTHPIFVKALADILLENGYKVLIGDSPGGPFNEKSLSAIYEVSGFNKEYGFESEMLNWNFNEFEKECLSCKLSKKITTVDFLNDIDKVISVSKLKTHAMMKFTGAVKNMFGTIPGIKKAEYHFKMPDVNDFADMLVDVCINANPILSFMDGIVAMEGAGPSNGDPVKLGLVLASTSPYKLDRVAVEIINMNYKEVPTVRKSIERGFVSNDFNDIIIVGEKIDEVKYSNFKSPSIRSVSFLRDGTPVFIKKAVDRLLKPRPKFNHTICVGCEECFKACPPKAIIMKSKKPFVNLETCIRCYCCQELCPVGAVEAYRPWLLRKIVKI</sequence>
<dbReference type="GO" id="GO:0046872">
    <property type="term" value="F:metal ion binding"/>
    <property type="evidence" value="ECO:0007669"/>
    <property type="project" value="UniProtKB-KW"/>
</dbReference>
<evidence type="ECO:0000259" key="4">
    <source>
        <dbReference type="PROSITE" id="PS51379"/>
    </source>
</evidence>
<protein>
    <submittedName>
        <fullName evidence="5">DUF362 domain-containing protein</fullName>
    </submittedName>
</protein>
<reference evidence="5 6" key="1">
    <citation type="submission" date="2023-08" db="EMBL/GenBank/DDBJ databases">
        <title>Helicovermis profunda gen. nov., sp. nov., a novel mesophilic, fermentative bacterium within the Bacillota from a deep-sea hydrothermal vent chimney.</title>
        <authorList>
            <person name="Miyazaki U."/>
            <person name="Mizutani D."/>
            <person name="Hashimoto Y."/>
            <person name="Tame A."/>
            <person name="Sawayama S."/>
            <person name="Miyazaki J."/>
            <person name="Takai K."/>
            <person name="Nakagawa S."/>
        </authorList>
    </citation>
    <scope>NUCLEOTIDE SEQUENCE [LARGE SCALE GENOMIC DNA]</scope>
    <source>
        <strain evidence="5 6">S502</strain>
    </source>
</reference>
<dbReference type="SUPFAM" id="SSF54862">
    <property type="entry name" value="4Fe-4S ferredoxins"/>
    <property type="match status" value="1"/>
</dbReference>
<gene>
    <name evidence="5" type="ORF">HLPR_10460</name>
</gene>
<evidence type="ECO:0000313" key="6">
    <source>
        <dbReference type="Proteomes" id="UP001321786"/>
    </source>
</evidence>
<accession>A0AAU9EUG7</accession>
<dbReference type="PROSITE" id="PS51379">
    <property type="entry name" value="4FE4S_FER_2"/>
    <property type="match status" value="2"/>
</dbReference>
<dbReference type="PROSITE" id="PS00198">
    <property type="entry name" value="4FE4S_FER_1"/>
    <property type="match status" value="1"/>
</dbReference>
<feature type="domain" description="4Fe-4S ferredoxin-type" evidence="4">
    <location>
        <begin position="315"/>
        <end position="344"/>
    </location>
</feature>
<name>A0AAU9EUG7_9FIRM</name>
<organism evidence="5 6">
    <name type="scientific">Helicovermis profundi</name>
    <dbReference type="NCBI Taxonomy" id="3065157"/>
    <lineage>
        <taxon>Bacteria</taxon>
        <taxon>Bacillati</taxon>
        <taxon>Bacillota</taxon>
        <taxon>Clostridia</taxon>
        <taxon>Helicovermis</taxon>
    </lineage>
</organism>
<dbReference type="PANTHER" id="PTHR43122:SF1">
    <property type="entry name" value="IRON-SULFUR-BINDING PROTEIN"/>
    <property type="match status" value="1"/>
</dbReference>
<evidence type="ECO:0000256" key="2">
    <source>
        <dbReference type="ARBA" id="ARBA00023004"/>
    </source>
</evidence>
<proteinExistence type="predicted"/>
<dbReference type="InterPro" id="IPR017896">
    <property type="entry name" value="4Fe4S_Fe-S-bd"/>
</dbReference>
<dbReference type="RefSeq" id="WP_338537021.1">
    <property type="nucleotide sequence ID" value="NZ_AP028654.1"/>
</dbReference>
<evidence type="ECO:0000256" key="1">
    <source>
        <dbReference type="ARBA" id="ARBA00022723"/>
    </source>
</evidence>
<dbReference type="Pfam" id="PF04015">
    <property type="entry name" value="DUF362"/>
    <property type="match status" value="1"/>
</dbReference>
<dbReference type="KEGG" id="hprf:HLPR_10460"/>
<dbReference type="InterPro" id="IPR017900">
    <property type="entry name" value="4Fe4S_Fe_S_CS"/>
</dbReference>
<feature type="domain" description="4Fe-4S ferredoxin-type" evidence="4">
    <location>
        <begin position="345"/>
        <end position="373"/>
    </location>
</feature>